<evidence type="ECO:0000313" key="5">
    <source>
        <dbReference type="Proteomes" id="UP000539146"/>
    </source>
</evidence>
<dbReference type="Pfam" id="PF13416">
    <property type="entry name" value="SBP_bac_8"/>
    <property type="match status" value="1"/>
</dbReference>
<sequence length="411" mass="43377">MKHRFHSSSRRIRALVGAVAVVATVPLVLSGCSGSGSASSGGGSKTLTIEDYYAANYDPIYQQCAKTVGAQVKINHVAGAGLISKVLQQASSRTLPDVLMLDNPDVQQIAASGALSDLGDYGLDANDDVPGVKGANTYEGKLYGLQPVTNSIALYYNKKLLADAGVQPPKTWDELKAAAKKLTSGSTYGFAMSNINTYEGTWQFLPFFWSNGGDEKDIATPEAAQALQLVEDLQNDGSMSKSSINWAQADVNNQFIAGKAAMMINGPWQLPALKEAKNLEFDSVPIPTRTGSATVAPLGGEAFTVPQTGDKAKMQLAGKFVGCLNSDKMQNVIAGVTGNVPTNTEVGAAWAKDHQDVASFVTTVQTARARTGELGPDWPKAATKIYTAVQLALTGKADPEQALEQAQSQNQ</sequence>
<reference evidence="4 5" key="1">
    <citation type="submission" date="2020-05" db="EMBL/GenBank/DDBJ databases">
        <title>Genome Sequencing of Type Strains.</title>
        <authorList>
            <person name="Lemaire J.F."/>
            <person name="Inderbitzin P."/>
            <person name="Gregorio O.A."/>
            <person name="Collins S.B."/>
            <person name="Wespe N."/>
            <person name="Knight-Connoni V."/>
        </authorList>
    </citation>
    <scope>NUCLEOTIDE SEQUENCE [LARGE SCALE GENOMIC DNA]</scope>
    <source>
        <strain evidence="4 5">DSM 20512</strain>
    </source>
</reference>
<evidence type="ECO:0000256" key="2">
    <source>
        <dbReference type="ARBA" id="ARBA00022448"/>
    </source>
</evidence>
<evidence type="ECO:0000256" key="1">
    <source>
        <dbReference type="ARBA" id="ARBA00008520"/>
    </source>
</evidence>
<dbReference type="PANTHER" id="PTHR30061">
    <property type="entry name" value="MALTOSE-BINDING PERIPLASMIC PROTEIN"/>
    <property type="match status" value="1"/>
</dbReference>
<accession>A0A850E0F1</accession>
<dbReference type="PANTHER" id="PTHR30061:SF50">
    <property type="entry name" value="MALTOSE_MALTODEXTRIN-BINDING PERIPLASMIC PROTEIN"/>
    <property type="match status" value="1"/>
</dbReference>
<dbReference type="AlphaFoldDB" id="A0A850E0F1"/>
<dbReference type="Gene3D" id="3.40.190.10">
    <property type="entry name" value="Periplasmic binding protein-like II"/>
    <property type="match status" value="2"/>
</dbReference>
<keyword evidence="2" id="KW-0813">Transport</keyword>
<dbReference type="InterPro" id="IPR006059">
    <property type="entry name" value="SBP"/>
</dbReference>
<evidence type="ECO:0000256" key="3">
    <source>
        <dbReference type="ARBA" id="ARBA00022729"/>
    </source>
</evidence>
<dbReference type="GO" id="GO:1901982">
    <property type="term" value="F:maltose binding"/>
    <property type="evidence" value="ECO:0007669"/>
    <property type="project" value="TreeGrafter"/>
</dbReference>
<dbReference type="GO" id="GO:0015768">
    <property type="term" value="P:maltose transport"/>
    <property type="evidence" value="ECO:0007669"/>
    <property type="project" value="TreeGrafter"/>
</dbReference>
<protein>
    <submittedName>
        <fullName evidence="4">Sugar ABC transporter substrate-binding protein</fullName>
    </submittedName>
</protein>
<evidence type="ECO:0000313" key="4">
    <source>
        <dbReference type="EMBL" id="NUU29930.1"/>
    </source>
</evidence>
<dbReference type="PROSITE" id="PS51257">
    <property type="entry name" value="PROKAR_LIPOPROTEIN"/>
    <property type="match status" value="1"/>
</dbReference>
<dbReference type="GO" id="GO:0042956">
    <property type="term" value="P:maltodextrin transmembrane transport"/>
    <property type="evidence" value="ECO:0007669"/>
    <property type="project" value="TreeGrafter"/>
</dbReference>
<dbReference type="EMBL" id="JABMCG010000126">
    <property type="protein sequence ID" value="NUU29930.1"/>
    <property type="molecule type" value="Genomic_DNA"/>
</dbReference>
<dbReference type="CDD" id="cd13585">
    <property type="entry name" value="PBP2_TMBP_like"/>
    <property type="match status" value="1"/>
</dbReference>
<dbReference type="RefSeq" id="WP_175326998.1">
    <property type="nucleotide sequence ID" value="NZ_BAAAWP010000001.1"/>
</dbReference>
<dbReference type="SUPFAM" id="SSF53850">
    <property type="entry name" value="Periplasmic binding protein-like II"/>
    <property type="match status" value="1"/>
</dbReference>
<comment type="caution">
    <text evidence="4">The sequence shown here is derived from an EMBL/GenBank/DDBJ whole genome shotgun (WGS) entry which is preliminary data.</text>
</comment>
<dbReference type="GO" id="GO:0055052">
    <property type="term" value="C:ATP-binding cassette (ABC) transporter complex, substrate-binding subunit-containing"/>
    <property type="evidence" value="ECO:0007669"/>
    <property type="project" value="TreeGrafter"/>
</dbReference>
<organism evidence="4 5">
    <name type="scientific">Curtobacterium citreum</name>
    <dbReference type="NCBI Taxonomy" id="2036"/>
    <lineage>
        <taxon>Bacteria</taxon>
        <taxon>Bacillati</taxon>
        <taxon>Actinomycetota</taxon>
        <taxon>Actinomycetes</taxon>
        <taxon>Micrococcales</taxon>
        <taxon>Microbacteriaceae</taxon>
        <taxon>Curtobacterium</taxon>
    </lineage>
</organism>
<keyword evidence="3" id="KW-0732">Signal</keyword>
<name>A0A850E0F1_9MICO</name>
<dbReference type="Proteomes" id="UP000539146">
    <property type="component" value="Unassembled WGS sequence"/>
</dbReference>
<gene>
    <name evidence="4" type="ORF">HP467_17705</name>
</gene>
<comment type="similarity">
    <text evidence="1">Belongs to the bacterial solute-binding protein 1 family.</text>
</comment>
<proteinExistence type="inferred from homology"/>